<accession>A0A8H6SHL4</accession>
<dbReference type="GeneID" id="59347770"/>
<proteinExistence type="predicted"/>
<evidence type="ECO:0000259" key="3">
    <source>
        <dbReference type="Pfam" id="PF26140"/>
    </source>
</evidence>
<organism evidence="4 5">
    <name type="scientific">Mycena indigotica</name>
    <dbReference type="NCBI Taxonomy" id="2126181"/>
    <lineage>
        <taxon>Eukaryota</taxon>
        <taxon>Fungi</taxon>
        <taxon>Dikarya</taxon>
        <taxon>Basidiomycota</taxon>
        <taxon>Agaricomycotina</taxon>
        <taxon>Agaricomycetes</taxon>
        <taxon>Agaricomycetidae</taxon>
        <taxon>Agaricales</taxon>
        <taxon>Marasmiineae</taxon>
        <taxon>Mycenaceae</taxon>
        <taxon>Mycena</taxon>
    </lineage>
</organism>
<feature type="domain" description="URB1 C-terminal" evidence="2">
    <location>
        <begin position="1491"/>
        <end position="1683"/>
    </location>
</feature>
<evidence type="ECO:0000313" key="5">
    <source>
        <dbReference type="Proteomes" id="UP000636479"/>
    </source>
</evidence>
<dbReference type="Pfam" id="PF11707">
    <property type="entry name" value="Npa1"/>
    <property type="match status" value="1"/>
</dbReference>
<comment type="caution">
    <text evidence="4">The sequence shown here is derived from an EMBL/GenBank/DDBJ whole genome shotgun (WGS) entry which is preliminary data.</text>
</comment>
<protein>
    <recommendedName>
        <fullName evidence="6">Nucleolar pre-ribosomal-associated protein 1</fullName>
    </recommendedName>
</protein>
<dbReference type="GO" id="GO:0000466">
    <property type="term" value="P:maturation of 5.8S rRNA from tricistronic rRNA transcript (SSU-rRNA, 5.8S rRNA, LSU-rRNA)"/>
    <property type="evidence" value="ECO:0007669"/>
    <property type="project" value="TreeGrafter"/>
</dbReference>
<evidence type="ECO:0000259" key="2">
    <source>
        <dbReference type="Pfam" id="PF16201"/>
    </source>
</evidence>
<dbReference type="PANTHER" id="PTHR13500:SF0">
    <property type="entry name" value="NUCLEOLAR PRE-RIBOSOMAL-ASSOCIATED PROTEIN 1"/>
    <property type="match status" value="1"/>
</dbReference>
<dbReference type="GO" id="GO:0000463">
    <property type="term" value="P:maturation of LSU-rRNA from tricistronic rRNA transcript (SSU-rRNA, 5.8S rRNA, LSU-rRNA)"/>
    <property type="evidence" value="ECO:0007669"/>
    <property type="project" value="TreeGrafter"/>
</dbReference>
<dbReference type="OrthoDB" id="72892at2759"/>
<dbReference type="Pfam" id="PF26140">
    <property type="entry name" value="HEAT_URB1"/>
    <property type="match status" value="1"/>
</dbReference>
<keyword evidence="5" id="KW-1185">Reference proteome</keyword>
<sequence length="1878" mass="209092">MSNPERPKKRVKTVHHTNYTSASDIRAALSAADPTSALVNLRNQFAVWPSDGLIATTDSRLLLAQQWLDSSPGASELFTIWEQLNVRQPGTIVPVVSLVSSLLALFNSHYTFHASGLPILRTLISPPWMKRLNSYLGATHNELLLVTLKLFNAMSAFGRGKERKALLESFAWETKSLPKLLNMRRRTKGDDSSDALAKPDIRTSYMLFCLSFIEQDTLATVKTLFLEQHRDAFFSIFRGLTQDPFVVVRRVLELCWGGIWMDLKLKRTLKIGLFGEITVAHLLKIYDRVAPEDDQPGNIPADIAHHFLLAICTRPGIGICFKDRGWYPRKSEDDDEEDGSSRAKTGKIYNKILSNVLKTLKVNEDSRQQELALKIMGACPELVAGYWGAAGLTLEPRLSSKWIANVSFFSSVLALPIPTDSFLSENGVLYYPTPPPLSVVLENTFPSVGTKTHFSKGLQQASGLVQHCTALALSKCLVKYRRVLDVFRTIESTLEEDEVDGQWAKLQRDLEREVRHRVPEFQVIVAFASGQATKQGDPTKAALLSESAQRLMWMYHSCLPQLVAESRFDVGKLVQNLSDLSATTRSEEDRDSATRLNVVKQLHVLRLLNESDQFQWSGKAASGKTHSNVLLDAYCSCEIPSLQQTLHNLVVSLLERSNIFENSPGEASLWISAIPLAHRVRNTPIEGLSRADEAAAVVSFVDDCIQRCLQTPYRYIEEMQATQFSELPSPLIMTAVEQLRAKMTGKSPLPPAHLLAITTFLMRLLSRLAGIQRDLGFLSYITENCSGTLLDAPQAVQRQFASLRQYLPPTHIDDGLHDADLSNPRSFHDLFIHASLSDISQRREILVQSVIATASGFKQAICLIGHSFSSNQNLVLTNALLGLLTAIFTKADKCLSSSSLSEVKEYAFIRTPALFSLCTKIDVSEDVVKAISTLLKTSLDPQKREDRDLAANISGHWLNALTSSTLTVPPACLPWIPYVEAQDLWDALRTLSKEAVVRPEPLEMVITALETSVKTLATSNSHEDLELLSSLRSSLPNSSALEAMIAAVIKTCIPMGLSGRASELPNVITVSLLDQARTSWSRKAQLPLTSLDLHSLLYQESPWTTSTVDIIVALLHRSSFPVNLFESWLSCDMAVERSSNQLLHVVYAFLDSQMDQLVAINSDMWMSHSKNCVRHLVDDKTSVSLRTHAELSLRLLLRHIPIIGTNLDDWLEAHLHKGSSPTREALRFGTWMAKHMGNAKPTLLNHALEWAIAFFTERETTVELLDGLATLARNVKVVDSDTAQTLAGVIIQGSLGDGAAVELLSALLQVASFKPLIVNRLLQNVIQHPQFFKLCAGTTRTQIVHALHTLFHLHPNNTCQATHIQPLTSIYQGTCSVADQQLLAIFHLFEAQRKISVSPLFSQWSASEGSTCSTALEAIQTLDATLVFRTCSHFPTWRTLDATPGDISERSSDASVYDPVFLVLLFAQAMAEKVPESAFGWIEMFRTNIVGLLIRALSGQDSRLREFSRLQLAGLWAHLEFADMQEQPHVVYVMNVLRNMLPSSPSEPLRRLPSYTTLILAHAVRGIFYPSNFIYPLTARFLLQRPTLDTTDVPLLYGMLYNSGDDWKKERSWMIRFISDGMMSTDDWRVLKRRHTWELLADLFQSSEQDNVLRNSILEVLANLTCNAQATTSLILKSSLLQWIEMQLSVSGSEAVSWLSVLDNILVIVDAQKLESSTGGEWRATICRCLLLAVQAASQSSKLADSVTLAASATLRLAALSGPVPFALDDLISACLEGVEALETQVDFNSLPSVALSNNELLPPHRGADLTNLDERDPCLRWGNAVEVLWQCTMRLSEKTELWDRLMYRLLVWRAVVGSDRSPNGEWARRMSIRLCST</sequence>
<evidence type="ECO:0000313" key="4">
    <source>
        <dbReference type="EMBL" id="KAF7299108.1"/>
    </source>
</evidence>
<feature type="domain" description="URB1 central HEAT repeat" evidence="3">
    <location>
        <begin position="616"/>
        <end position="795"/>
    </location>
</feature>
<dbReference type="Pfam" id="PF16201">
    <property type="entry name" value="NopRA1"/>
    <property type="match status" value="1"/>
</dbReference>
<dbReference type="InterPro" id="IPR059018">
    <property type="entry name" value="HEAT_URB1"/>
</dbReference>
<feature type="domain" description="URB1 N-terminal" evidence="1">
    <location>
        <begin position="75"/>
        <end position="405"/>
    </location>
</feature>
<dbReference type="GO" id="GO:0005730">
    <property type="term" value="C:nucleolus"/>
    <property type="evidence" value="ECO:0007669"/>
    <property type="project" value="TreeGrafter"/>
</dbReference>
<dbReference type="InterPro" id="IPR032436">
    <property type="entry name" value="URB1_C"/>
</dbReference>
<evidence type="ECO:0008006" key="6">
    <source>
        <dbReference type="Google" id="ProtNLM"/>
    </source>
</evidence>
<dbReference type="InterPro" id="IPR021714">
    <property type="entry name" value="URB1_N"/>
</dbReference>
<dbReference type="RefSeq" id="XP_037218496.1">
    <property type="nucleotide sequence ID" value="XM_037365254.1"/>
</dbReference>
<dbReference type="Proteomes" id="UP000636479">
    <property type="component" value="Unassembled WGS sequence"/>
</dbReference>
<dbReference type="EMBL" id="JACAZF010000007">
    <property type="protein sequence ID" value="KAF7299108.1"/>
    <property type="molecule type" value="Genomic_DNA"/>
</dbReference>
<reference evidence="4" key="1">
    <citation type="submission" date="2020-05" db="EMBL/GenBank/DDBJ databases">
        <title>Mycena genomes resolve the evolution of fungal bioluminescence.</title>
        <authorList>
            <person name="Tsai I.J."/>
        </authorList>
    </citation>
    <scope>NUCLEOTIDE SEQUENCE</scope>
    <source>
        <strain evidence="4">171206Taipei</strain>
    </source>
</reference>
<name>A0A8H6SHL4_9AGAR</name>
<dbReference type="InterPro" id="IPR039844">
    <property type="entry name" value="URB1"/>
</dbReference>
<gene>
    <name evidence="4" type="ORF">MIND_00859100</name>
</gene>
<dbReference type="PANTHER" id="PTHR13500">
    <property type="entry name" value="NUCLEOLAR PRERIBOSOMAL-ASSOCIATED PROTEIN 1"/>
    <property type="match status" value="1"/>
</dbReference>
<evidence type="ECO:0000259" key="1">
    <source>
        <dbReference type="Pfam" id="PF11707"/>
    </source>
</evidence>